<gene>
    <name evidence="2" type="ORF">CRENPOLYSF2_4230004</name>
</gene>
<keyword evidence="3" id="KW-1185">Reference proteome</keyword>
<organism evidence="2 3">
    <name type="scientific">Crenothrix polyspora</name>
    <dbReference type="NCBI Taxonomy" id="360316"/>
    <lineage>
        <taxon>Bacteria</taxon>
        <taxon>Pseudomonadati</taxon>
        <taxon>Pseudomonadota</taxon>
        <taxon>Gammaproteobacteria</taxon>
        <taxon>Methylococcales</taxon>
        <taxon>Crenotrichaceae</taxon>
        <taxon>Crenothrix</taxon>
    </lineage>
</organism>
<feature type="chain" id="PRO_5012751751" evidence="1">
    <location>
        <begin position="26"/>
        <end position="159"/>
    </location>
</feature>
<dbReference type="Gene3D" id="2.60.120.430">
    <property type="entry name" value="Galactose-binding lectin"/>
    <property type="match status" value="1"/>
</dbReference>
<sequence>MNKQLKFWRLATMLFIGSFATGAYATTFNVNANVNSVSGGVGLNTGITVTPGKLLVISADKQDTWSLGSGTRTGNANGLGNPFGGNFGNFTKPLTNFSFLFGTLVGSLDNGLTFFPIGTRMEQSIVKSGGGTLRLYAWDANSADNSGSIAVNVEVYSGP</sequence>
<reference evidence="3" key="1">
    <citation type="submission" date="2017-02" db="EMBL/GenBank/DDBJ databases">
        <authorList>
            <person name="Daims H."/>
        </authorList>
    </citation>
    <scope>NUCLEOTIDE SEQUENCE [LARGE SCALE GENOMIC DNA]</scope>
</reference>
<dbReference type="AlphaFoldDB" id="A0A1R4HEX3"/>
<dbReference type="Proteomes" id="UP000195442">
    <property type="component" value="Unassembled WGS sequence"/>
</dbReference>
<dbReference type="EMBL" id="FUKJ01000361">
    <property type="protein sequence ID" value="SJM94774.1"/>
    <property type="molecule type" value="Genomic_DNA"/>
</dbReference>
<keyword evidence="1" id="KW-0732">Signal</keyword>
<dbReference type="RefSeq" id="WP_087147928.1">
    <property type="nucleotide sequence ID" value="NZ_FUKJ01000361.1"/>
</dbReference>
<name>A0A1R4HEX3_9GAMM</name>
<accession>A0A1R4HEX3</accession>
<dbReference type="OrthoDB" id="5516950at2"/>
<evidence type="ECO:0000313" key="3">
    <source>
        <dbReference type="Proteomes" id="UP000195442"/>
    </source>
</evidence>
<evidence type="ECO:0000256" key="1">
    <source>
        <dbReference type="SAM" id="SignalP"/>
    </source>
</evidence>
<evidence type="ECO:0000313" key="2">
    <source>
        <dbReference type="EMBL" id="SJM94774.1"/>
    </source>
</evidence>
<protein>
    <submittedName>
        <fullName evidence="2">Putative PEP motif anchor domain protein</fullName>
    </submittedName>
</protein>
<proteinExistence type="predicted"/>
<feature type="signal peptide" evidence="1">
    <location>
        <begin position="1"/>
        <end position="25"/>
    </location>
</feature>